<feature type="region of interest" description="Disordered" evidence="1">
    <location>
        <begin position="1"/>
        <end position="25"/>
    </location>
</feature>
<organism evidence="2">
    <name type="scientific">Salix viminalis</name>
    <name type="common">Common osier</name>
    <name type="synonym">Basket willow</name>
    <dbReference type="NCBI Taxonomy" id="40686"/>
    <lineage>
        <taxon>Eukaryota</taxon>
        <taxon>Viridiplantae</taxon>
        <taxon>Streptophyta</taxon>
        <taxon>Embryophyta</taxon>
        <taxon>Tracheophyta</taxon>
        <taxon>Spermatophyta</taxon>
        <taxon>Magnoliopsida</taxon>
        <taxon>eudicotyledons</taxon>
        <taxon>Gunneridae</taxon>
        <taxon>Pentapetalae</taxon>
        <taxon>rosids</taxon>
        <taxon>fabids</taxon>
        <taxon>Malpighiales</taxon>
        <taxon>Salicaceae</taxon>
        <taxon>Saliceae</taxon>
        <taxon>Salix</taxon>
    </lineage>
</organism>
<dbReference type="AlphaFoldDB" id="A0A6N2LVE3"/>
<proteinExistence type="predicted"/>
<dbReference type="EMBL" id="CAADRP010001597">
    <property type="protein sequence ID" value="VFU44290.1"/>
    <property type="molecule type" value="Genomic_DNA"/>
</dbReference>
<sequence length="219" mass="23212">MENNSPRSASSTPSNDPTTPTTDKEQQLLQEEGCIFDVVYSFVSHVRKVEDDDLRLDLAAFLSVVKSQSAVPVADVAGSASPAASEDVMQNVVSLADSSVVAAGAGGSAAAVSSGATPINCGCSAGNSKEAQEARKPSSTRIVIGGGQNFQGLLNIPSQYFPGESLMHFSDVPPQRSLHRSQPLLLSSMISQYQQLLDQTFPVPREQCHSTKKFQVKTL</sequence>
<gene>
    <name evidence="2" type="ORF">SVIM_LOCUS271411</name>
</gene>
<accession>A0A6N2LVE3</accession>
<evidence type="ECO:0000256" key="1">
    <source>
        <dbReference type="SAM" id="MobiDB-lite"/>
    </source>
</evidence>
<evidence type="ECO:0000313" key="2">
    <source>
        <dbReference type="EMBL" id="VFU44290.1"/>
    </source>
</evidence>
<protein>
    <submittedName>
        <fullName evidence="2">Uncharacterized protein</fullName>
    </submittedName>
</protein>
<feature type="compositionally biased region" description="Low complexity" evidence="1">
    <location>
        <begin position="10"/>
        <end position="21"/>
    </location>
</feature>
<reference evidence="2" key="1">
    <citation type="submission" date="2019-03" db="EMBL/GenBank/DDBJ databases">
        <authorList>
            <person name="Mank J."/>
            <person name="Almeida P."/>
        </authorList>
    </citation>
    <scope>NUCLEOTIDE SEQUENCE</scope>
    <source>
        <strain evidence="2">78183</strain>
    </source>
</reference>
<name>A0A6N2LVE3_SALVM</name>